<comment type="subcellular location">
    <subcellularLocation>
        <location evidence="4">Golgi apparatus membrane</location>
        <topology evidence="4">Single-pass type II membrane protein</topology>
    </subcellularLocation>
</comment>
<protein>
    <recommendedName>
        <fullName evidence="4">Hexosyltransferase</fullName>
        <ecNumber evidence="4">2.4.1.-</ecNumber>
    </recommendedName>
</protein>
<dbReference type="EC" id="2.4.1.-" evidence="4"/>
<keyword evidence="4" id="KW-0333">Golgi apparatus</keyword>
<dbReference type="GO" id="GO:0071555">
    <property type="term" value="P:cell wall organization"/>
    <property type="evidence" value="ECO:0007669"/>
    <property type="project" value="UniProtKB-KW"/>
</dbReference>
<dbReference type="InterPro" id="IPR029993">
    <property type="entry name" value="GAUT"/>
</dbReference>
<keyword evidence="4" id="KW-0472">Membrane</keyword>
<keyword evidence="4" id="KW-0812">Transmembrane</keyword>
<keyword evidence="4" id="KW-0961">Cell wall biogenesis/degradation</keyword>
<dbReference type="Pfam" id="PF25557">
    <property type="entry name" value="GAUT_1"/>
    <property type="match status" value="1"/>
</dbReference>
<keyword evidence="3 4" id="KW-0328">Glycosyltransferase</keyword>
<accession>A0AAP0C4X5</accession>
<evidence type="ECO:0000256" key="1">
    <source>
        <dbReference type="ARBA" id="ARBA00004877"/>
    </source>
</evidence>
<dbReference type="GO" id="GO:0000139">
    <property type="term" value="C:Golgi membrane"/>
    <property type="evidence" value="ECO:0007669"/>
    <property type="project" value="UniProtKB-SubCell"/>
</dbReference>
<organism evidence="5 6">
    <name type="scientific">Platanthera zijinensis</name>
    <dbReference type="NCBI Taxonomy" id="2320716"/>
    <lineage>
        <taxon>Eukaryota</taxon>
        <taxon>Viridiplantae</taxon>
        <taxon>Streptophyta</taxon>
        <taxon>Embryophyta</taxon>
        <taxon>Tracheophyta</taxon>
        <taxon>Spermatophyta</taxon>
        <taxon>Magnoliopsida</taxon>
        <taxon>Liliopsida</taxon>
        <taxon>Asparagales</taxon>
        <taxon>Orchidaceae</taxon>
        <taxon>Orchidoideae</taxon>
        <taxon>Orchideae</taxon>
        <taxon>Orchidinae</taxon>
        <taxon>Platanthera</taxon>
    </lineage>
</organism>
<dbReference type="PANTHER" id="PTHR32116">
    <property type="entry name" value="GALACTURONOSYLTRANSFERASE 4-RELATED"/>
    <property type="match status" value="1"/>
</dbReference>
<name>A0AAP0C4X5_9ASPA</name>
<proteinExistence type="inferred from homology"/>
<sequence>MKGYAAAPPPSKRRWRGLTVAVIALVFFSLLVPIAFLLGFHNRNPSGFLADDRFPLGQETSFGNSGRVDSVQESFEGAHSRIDKVIKKFGVSPIKEITEKEVMWPADLTVNTKTDTIDLGKSVHNSQKNDGTSQFHMKNIFSPNKSQFHLKSTLSPSKPMVSNSNFKAIPTLQIIRAELPPSINRNKTGGEIRNIHIELQVVDGTKKLCQLEFGSYCLWSAKHEVTMKDFMVKRLKDQLFLARAYYPSIAKLKAQTRLSHELKQSIQDHEKILSEGTSDTDLPPFVRKKIQKMDEAIVKAKQCSIDCTNVDRKLRQILDLTEDEVHFHMKQSAFLYNLGVQTMPKSLHCFFMRLTVEYFRSSLTDIDLHTQKHGNPSFKHYVVFSVNVLAASVTVNSTVMNSEVTGNIVFHVITDKQNYYAMKYWFMSYSFKEAFIHVINIDELEKSRLHNLVPSHLSRSEEFRISMRNMNHSPNSQMKTEHISVFGHSHFLLPEIFKNLKKVVILDDDLVVQRDLSSLWDLDMEGKVVGAVQFCRVTLGHLKAYLARNKYDPDSCVWMSGLNVVDLEKWREHNVTGLYIKILQKMKSTDEVSRRTVMLPTSLLAFQNLVHPLHSSWTLSGLGYDYRISDADTNDAATLHYNGNMKPWLELGIPRYKRLWSKFLKKGDRFMSDCNVNL</sequence>
<dbReference type="InterPro" id="IPR029044">
    <property type="entry name" value="Nucleotide-diphossugar_trans"/>
</dbReference>
<dbReference type="CDD" id="cd06429">
    <property type="entry name" value="GT8_like_1"/>
    <property type="match status" value="1"/>
</dbReference>
<evidence type="ECO:0000256" key="4">
    <source>
        <dbReference type="RuleBase" id="RU362027"/>
    </source>
</evidence>
<dbReference type="GO" id="GO:0047262">
    <property type="term" value="F:polygalacturonate 4-alpha-galacturonosyltransferase activity"/>
    <property type="evidence" value="ECO:0007669"/>
    <property type="project" value="InterPro"/>
</dbReference>
<evidence type="ECO:0000313" key="6">
    <source>
        <dbReference type="Proteomes" id="UP001418222"/>
    </source>
</evidence>
<comment type="similarity">
    <text evidence="2 4">Belongs to the glycosyltransferase 8 family.</text>
</comment>
<gene>
    <name evidence="5" type="primary">GAUT7</name>
    <name evidence="5" type="ORF">KSP39_PZI001319</name>
</gene>
<dbReference type="InterPro" id="IPR002495">
    <property type="entry name" value="Glyco_trans_8"/>
</dbReference>
<dbReference type="AlphaFoldDB" id="A0AAP0C4X5"/>
<dbReference type="Gene3D" id="3.90.550.10">
    <property type="entry name" value="Spore Coat Polysaccharide Biosynthesis Protein SpsA, Chain A"/>
    <property type="match status" value="1"/>
</dbReference>
<dbReference type="PANTHER" id="PTHR32116:SF12">
    <property type="entry name" value="GALACTURONOSYLTRANSFERASE 7-RELATED"/>
    <property type="match status" value="1"/>
</dbReference>
<feature type="transmembrane region" description="Helical" evidence="4">
    <location>
        <begin position="20"/>
        <end position="40"/>
    </location>
</feature>
<dbReference type="SUPFAM" id="SSF53448">
    <property type="entry name" value="Nucleotide-diphospho-sugar transferases"/>
    <property type="match status" value="1"/>
</dbReference>
<dbReference type="Proteomes" id="UP001418222">
    <property type="component" value="Unassembled WGS sequence"/>
</dbReference>
<evidence type="ECO:0000256" key="2">
    <source>
        <dbReference type="ARBA" id="ARBA00006351"/>
    </source>
</evidence>
<evidence type="ECO:0000313" key="5">
    <source>
        <dbReference type="EMBL" id="KAK8957505.1"/>
    </source>
</evidence>
<comment type="pathway">
    <text evidence="1 4">Glycan metabolism; pectin biosynthesis.</text>
</comment>
<keyword evidence="6" id="KW-1185">Reference proteome</keyword>
<dbReference type="EMBL" id="JBBWWQ010000001">
    <property type="protein sequence ID" value="KAK8957505.1"/>
    <property type="molecule type" value="Genomic_DNA"/>
</dbReference>
<dbReference type="Pfam" id="PF01501">
    <property type="entry name" value="Glyco_transf_8"/>
    <property type="match status" value="1"/>
</dbReference>
<comment type="caution">
    <text evidence="5">The sequence shown here is derived from an EMBL/GenBank/DDBJ whole genome shotgun (WGS) entry which is preliminary data.</text>
</comment>
<keyword evidence="4" id="KW-1133">Transmembrane helix</keyword>
<evidence type="ECO:0000256" key="3">
    <source>
        <dbReference type="ARBA" id="ARBA00022676"/>
    </source>
</evidence>
<reference evidence="5 6" key="1">
    <citation type="journal article" date="2022" name="Nat. Plants">
        <title>Genomes of leafy and leafless Platanthera orchids illuminate the evolution of mycoheterotrophy.</title>
        <authorList>
            <person name="Li M.H."/>
            <person name="Liu K.W."/>
            <person name="Li Z."/>
            <person name="Lu H.C."/>
            <person name="Ye Q.L."/>
            <person name="Zhang D."/>
            <person name="Wang J.Y."/>
            <person name="Li Y.F."/>
            <person name="Zhong Z.M."/>
            <person name="Liu X."/>
            <person name="Yu X."/>
            <person name="Liu D.K."/>
            <person name="Tu X.D."/>
            <person name="Liu B."/>
            <person name="Hao Y."/>
            <person name="Liao X.Y."/>
            <person name="Jiang Y.T."/>
            <person name="Sun W.H."/>
            <person name="Chen J."/>
            <person name="Chen Y.Q."/>
            <person name="Ai Y."/>
            <person name="Zhai J.W."/>
            <person name="Wu S.S."/>
            <person name="Zhou Z."/>
            <person name="Hsiao Y.Y."/>
            <person name="Wu W.L."/>
            <person name="Chen Y.Y."/>
            <person name="Lin Y.F."/>
            <person name="Hsu J.L."/>
            <person name="Li C.Y."/>
            <person name="Wang Z.W."/>
            <person name="Zhao X."/>
            <person name="Zhong W.Y."/>
            <person name="Ma X.K."/>
            <person name="Ma L."/>
            <person name="Huang J."/>
            <person name="Chen G.Z."/>
            <person name="Huang M.Z."/>
            <person name="Huang L."/>
            <person name="Peng D.H."/>
            <person name="Luo Y.B."/>
            <person name="Zou S.Q."/>
            <person name="Chen S.P."/>
            <person name="Lan S."/>
            <person name="Tsai W.C."/>
            <person name="Van de Peer Y."/>
            <person name="Liu Z.J."/>
        </authorList>
    </citation>
    <scope>NUCLEOTIDE SEQUENCE [LARGE SCALE GENOMIC DNA]</scope>
    <source>
        <strain evidence="5">Lor287</strain>
    </source>
</reference>
<keyword evidence="3 4" id="KW-0808">Transferase</keyword>